<keyword evidence="1 3" id="KW-0732">Signal</keyword>
<dbReference type="PANTHER" id="PTHR30290:SF38">
    <property type="entry name" value="D,D-DIPEPTIDE-BINDING PERIPLASMIC PROTEIN DDPA-RELATED"/>
    <property type="match status" value="1"/>
</dbReference>
<evidence type="ECO:0000259" key="4">
    <source>
        <dbReference type="Pfam" id="PF00496"/>
    </source>
</evidence>
<evidence type="ECO:0000256" key="2">
    <source>
        <dbReference type="SAM" id="MobiDB-lite"/>
    </source>
</evidence>
<dbReference type="Gene3D" id="3.10.105.10">
    <property type="entry name" value="Dipeptide-binding Protein, Domain 3"/>
    <property type="match status" value="1"/>
</dbReference>
<accession>A0AB39HPM2</accession>
<feature type="signal peptide" evidence="3">
    <location>
        <begin position="1"/>
        <end position="20"/>
    </location>
</feature>
<organism evidence="5">
    <name type="scientific">Ornithinibacillus sp. 4-3</name>
    <dbReference type="NCBI Taxonomy" id="3231488"/>
    <lineage>
        <taxon>Bacteria</taxon>
        <taxon>Bacillati</taxon>
        <taxon>Bacillota</taxon>
        <taxon>Bacilli</taxon>
        <taxon>Bacillales</taxon>
        <taxon>Bacillaceae</taxon>
        <taxon>Ornithinibacillus</taxon>
    </lineage>
</organism>
<feature type="chain" id="PRO_5044205505" evidence="3">
    <location>
        <begin position="21"/>
        <end position="541"/>
    </location>
</feature>
<dbReference type="GO" id="GO:1904680">
    <property type="term" value="F:peptide transmembrane transporter activity"/>
    <property type="evidence" value="ECO:0007669"/>
    <property type="project" value="TreeGrafter"/>
</dbReference>
<evidence type="ECO:0000256" key="1">
    <source>
        <dbReference type="ARBA" id="ARBA00022729"/>
    </source>
</evidence>
<dbReference type="AlphaFoldDB" id="A0AB39HPM2"/>
<dbReference type="CDD" id="cd08502">
    <property type="entry name" value="PBP2_NikA_DppA_OppA_like_16"/>
    <property type="match status" value="1"/>
</dbReference>
<sequence length="541" mass="60985">MKKKLLFLLLIFASALLVLAACSEDKKEEPKEKQEVEKDNEKEEKTEEAEQEPQTGGTLNFAFNAQPPGLDPVVTTATATRDIARNIYEQLVTFDSEFQVQPMLAESFEANQEEKTVTFKLRQGVKFHNGDEMKAEDVVASMEKWANESAQAKSFLSGVTFQAEDDYTVVAHLDKTGLIDMFVFADLTQIAAIMPKEIVEAAEEGGVTEYIGTGPYKLEEWKQDQYIHLTKFADYQAVDKPADGLSGKKEAYVDDIYFHIVTDASTRVAGVQSGEYHMANFIPQDSAAQLDADPNVENKADINSIPGIIFNKKVGVFQDQKMRQAIAAALDLEEIMLAAYGSEEFFTMNHELMLEEQTAWYTDAGKDQYNQKDLEKAKKLLEEAGYNGETIRLMTSREYEDYYMFAIVMQEQLKQIGVNLELEVYEWATVIDKQSDPSAYDMTITGWGIRPTPIQYPFLDSRAEWAGWSNSAEIDGYIDAIQASENQEEAKAIMIDLQEEFWNYLPIIKVGNKMDIAAVRTEVSGYDTTVGPILWNISISE</sequence>
<feature type="region of interest" description="Disordered" evidence="2">
    <location>
        <begin position="24"/>
        <end position="63"/>
    </location>
</feature>
<dbReference type="PANTHER" id="PTHR30290">
    <property type="entry name" value="PERIPLASMIC BINDING COMPONENT OF ABC TRANSPORTER"/>
    <property type="match status" value="1"/>
</dbReference>
<dbReference type="PROSITE" id="PS51257">
    <property type="entry name" value="PROKAR_LIPOPROTEIN"/>
    <property type="match status" value="1"/>
</dbReference>
<dbReference type="InterPro" id="IPR000914">
    <property type="entry name" value="SBP_5_dom"/>
</dbReference>
<feature type="compositionally biased region" description="Basic and acidic residues" evidence="2">
    <location>
        <begin position="24"/>
        <end position="45"/>
    </location>
</feature>
<dbReference type="GO" id="GO:0042597">
    <property type="term" value="C:periplasmic space"/>
    <property type="evidence" value="ECO:0007669"/>
    <property type="project" value="UniProtKB-ARBA"/>
</dbReference>
<dbReference type="Gene3D" id="3.40.190.10">
    <property type="entry name" value="Periplasmic binding protein-like II"/>
    <property type="match status" value="1"/>
</dbReference>
<dbReference type="GO" id="GO:0043190">
    <property type="term" value="C:ATP-binding cassette (ABC) transporter complex"/>
    <property type="evidence" value="ECO:0007669"/>
    <property type="project" value="InterPro"/>
</dbReference>
<dbReference type="GO" id="GO:0015833">
    <property type="term" value="P:peptide transport"/>
    <property type="evidence" value="ECO:0007669"/>
    <property type="project" value="TreeGrafter"/>
</dbReference>
<feature type="domain" description="Solute-binding protein family 5" evidence="4">
    <location>
        <begin position="99"/>
        <end position="454"/>
    </location>
</feature>
<protein>
    <submittedName>
        <fullName evidence="5">ABC transporter substrate-binding protein</fullName>
    </submittedName>
</protein>
<dbReference type="Pfam" id="PF00496">
    <property type="entry name" value="SBP_bac_5"/>
    <property type="match status" value="1"/>
</dbReference>
<proteinExistence type="predicted"/>
<dbReference type="EMBL" id="CP162599">
    <property type="protein sequence ID" value="XDK32490.1"/>
    <property type="molecule type" value="Genomic_DNA"/>
</dbReference>
<reference evidence="5" key="1">
    <citation type="submission" date="2024-07" db="EMBL/GenBank/DDBJ databases">
        <title>Halotolerant mesophilic bacterium Ornithinibacillus sp. 4-3, sp. nov., isolated from soil.</title>
        <authorList>
            <person name="Sidarenka A.V."/>
            <person name="Guliayeva D.E."/>
            <person name="Leanovich S.I."/>
            <person name="Hileuskaya K.S."/>
            <person name="Akhremchuk A.E."/>
            <person name="Sikolenko M.A."/>
            <person name="Valentovich L.N."/>
        </authorList>
    </citation>
    <scope>NUCLEOTIDE SEQUENCE</scope>
    <source>
        <strain evidence="5">4-3</strain>
    </source>
</reference>
<dbReference type="RefSeq" id="WP_368653178.1">
    <property type="nucleotide sequence ID" value="NZ_CP162599.1"/>
</dbReference>
<dbReference type="InterPro" id="IPR030678">
    <property type="entry name" value="Peptide/Ni-bd"/>
</dbReference>
<gene>
    <name evidence="5" type="ORF">AB4Y30_16010</name>
</gene>
<dbReference type="InterPro" id="IPR039424">
    <property type="entry name" value="SBP_5"/>
</dbReference>
<dbReference type="PIRSF" id="PIRSF002741">
    <property type="entry name" value="MppA"/>
    <property type="match status" value="1"/>
</dbReference>
<evidence type="ECO:0000256" key="3">
    <source>
        <dbReference type="SAM" id="SignalP"/>
    </source>
</evidence>
<name>A0AB39HPM2_9BACI</name>
<dbReference type="SUPFAM" id="SSF53850">
    <property type="entry name" value="Periplasmic binding protein-like II"/>
    <property type="match status" value="1"/>
</dbReference>
<evidence type="ECO:0000313" key="5">
    <source>
        <dbReference type="EMBL" id="XDK32490.1"/>
    </source>
</evidence>